<protein>
    <submittedName>
        <fullName evidence="1">Uncharacterized protein</fullName>
    </submittedName>
</protein>
<name>A0ABT3KD68_9GAMM</name>
<accession>A0ABT3KD68</accession>
<proteinExistence type="predicted"/>
<organism evidence="1 2">
    <name type="scientific">Marinomonas rhodophyticola</name>
    <dbReference type="NCBI Taxonomy" id="2992803"/>
    <lineage>
        <taxon>Bacteria</taxon>
        <taxon>Pseudomonadati</taxon>
        <taxon>Pseudomonadota</taxon>
        <taxon>Gammaproteobacteria</taxon>
        <taxon>Oceanospirillales</taxon>
        <taxon>Oceanospirillaceae</taxon>
        <taxon>Marinomonas</taxon>
    </lineage>
</organism>
<reference evidence="1" key="1">
    <citation type="submission" date="2022-11" db="EMBL/GenBank/DDBJ databases">
        <title>Marinomonas sp. nov., isolated from marine algae.</title>
        <authorList>
            <person name="Choi D.G."/>
            <person name="Kim J.M."/>
            <person name="Lee J.K."/>
            <person name="Baek J.H."/>
            <person name="Jeon C.O."/>
        </authorList>
    </citation>
    <scope>NUCLEOTIDE SEQUENCE</scope>
    <source>
        <strain evidence="1">KJ51-3</strain>
    </source>
</reference>
<dbReference type="EMBL" id="JAPEUL010000004">
    <property type="protein sequence ID" value="MCW4628469.1"/>
    <property type="molecule type" value="Genomic_DNA"/>
</dbReference>
<evidence type="ECO:0000313" key="1">
    <source>
        <dbReference type="EMBL" id="MCW4628469.1"/>
    </source>
</evidence>
<keyword evidence="2" id="KW-1185">Reference proteome</keyword>
<dbReference type="RefSeq" id="WP_265217681.1">
    <property type="nucleotide sequence ID" value="NZ_JAPEUL010000004.1"/>
</dbReference>
<comment type="caution">
    <text evidence="1">The sequence shown here is derived from an EMBL/GenBank/DDBJ whole genome shotgun (WGS) entry which is preliminary data.</text>
</comment>
<gene>
    <name evidence="1" type="ORF">ONZ52_05365</name>
</gene>
<dbReference type="Proteomes" id="UP001431181">
    <property type="component" value="Unassembled WGS sequence"/>
</dbReference>
<evidence type="ECO:0000313" key="2">
    <source>
        <dbReference type="Proteomes" id="UP001431181"/>
    </source>
</evidence>
<sequence>MSRKSDKQQVQQQVTKAGERAAKAVLMQAPEYLAGRICPLNSDW</sequence>